<dbReference type="Proteomes" id="UP000024635">
    <property type="component" value="Unassembled WGS sequence"/>
</dbReference>
<evidence type="ECO:0000256" key="1">
    <source>
        <dbReference type="SAM" id="MobiDB-lite"/>
    </source>
</evidence>
<dbReference type="STRING" id="53326.A0A016VSB0"/>
<feature type="compositionally biased region" description="Basic and acidic residues" evidence="1">
    <location>
        <begin position="117"/>
        <end position="152"/>
    </location>
</feature>
<evidence type="ECO:0000313" key="4">
    <source>
        <dbReference type="Proteomes" id="UP000024635"/>
    </source>
</evidence>
<feature type="signal peptide" evidence="2">
    <location>
        <begin position="1"/>
        <end position="15"/>
    </location>
</feature>
<protein>
    <submittedName>
        <fullName evidence="3">Uncharacterized protein</fullName>
    </submittedName>
</protein>
<dbReference type="EMBL" id="JARK01001341">
    <property type="protein sequence ID" value="EYC30305.1"/>
    <property type="molecule type" value="Genomic_DNA"/>
</dbReference>
<dbReference type="OrthoDB" id="1914839at2759"/>
<evidence type="ECO:0000256" key="2">
    <source>
        <dbReference type="SAM" id="SignalP"/>
    </source>
</evidence>
<evidence type="ECO:0000313" key="3">
    <source>
        <dbReference type="EMBL" id="EYC30305.1"/>
    </source>
</evidence>
<gene>
    <name evidence="3" type="primary">Acey_s0005.g2571</name>
    <name evidence="3" type="ORF">Y032_0005g2571</name>
</gene>
<feature type="chain" id="PRO_5012068036" evidence="2">
    <location>
        <begin position="16"/>
        <end position="164"/>
    </location>
</feature>
<comment type="caution">
    <text evidence="3">The sequence shown here is derived from an EMBL/GenBank/DDBJ whole genome shotgun (WGS) entry which is preliminary data.</text>
</comment>
<feature type="region of interest" description="Disordered" evidence="1">
    <location>
        <begin position="71"/>
        <end position="152"/>
    </location>
</feature>
<name>A0A016VSB0_9BILA</name>
<dbReference type="AlphaFoldDB" id="A0A016VSB0"/>
<keyword evidence="4" id="KW-1185">Reference proteome</keyword>
<accession>A0A016VSB0</accession>
<feature type="compositionally biased region" description="Basic and acidic residues" evidence="1">
    <location>
        <begin position="99"/>
        <end position="109"/>
    </location>
</feature>
<sequence length="164" mass="19525">MPRHLLCIIIRGVTLLNWRAVQREANFESGCTGSKRSVSTLEVQGDVETARAKFEKVLRIKEDRRARTALAKLDKKKRSPSVEILTDEESLESIAQSRKSLDFSVEKSRSKSKSRRNSREDIEEEKRKRRRTQEMERERKRERHDNREKLREMEEFIKALREKK</sequence>
<keyword evidence="2" id="KW-0732">Signal</keyword>
<organism evidence="3 4">
    <name type="scientific">Ancylostoma ceylanicum</name>
    <dbReference type="NCBI Taxonomy" id="53326"/>
    <lineage>
        <taxon>Eukaryota</taxon>
        <taxon>Metazoa</taxon>
        <taxon>Ecdysozoa</taxon>
        <taxon>Nematoda</taxon>
        <taxon>Chromadorea</taxon>
        <taxon>Rhabditida</taxon>
        <taxon>Rhabditina</taxon>
        <taxon>Rhabditomorpha</taxon>
        <taxon>Strongyloidea</taxon>
        <taxon>Ancylostomatidae</taxon>
        <taxon>Ancylostomatinae</taxon>
        <taxon>Ancylostoma</taxon>
    </lineage>
</organism>
<proteinExistence type="predicted"/>
<reference evidence="4" key="1">
    <citation type="journal article" date="2015" name="Nat. Genet.">
        <title>The genome and transcriptome of the zoonotic hookworm Ancylostoma ceylanicum identify infection-specific gene families.</title>
        <authorList>
            <person name="Schwarz E.M."/>
            <person name="Hu Y."/>
            <person name="Antoshechkin I."/>
            <person name="Miller M.M."/>
            <person name="Sternberg P.W."/>
            <person name="Aroian R.V."/>
        </authorList>
    </citation>
    <scope>NUCLEOTIDE SEQUENCE</scope>
    <source>
        <strain evidence="4">HY135</strain>
    </source>
</reference>